<keyword evidence="2" id="KW-1185">Reference proteome</keyword>
<dbReference type="AlphaFoldDB" id="A0A7I7MUQ9"/>
<dbReference type="Pfam" id="PF09490">
    <property type="entry name" value="CbtA"/>
    <property type="match status" value="1"/>
</dbReference>
<dbReference type="KEGG" id="mshj:MSHI_38270"/>
<organism evidence="1 2">
    <name type="scientific">Mycobacterium shinjukuense</name>
    <dbReference type="NCBI Taxonomy" id="398694"/>
    <lineage>
        <taxon>Bacteria</taxon>
        <taxon>Bacillati</taxon>
        <taxon>Actinomycetota</taxon>
        <taxon>Actinomycetes</taxon>
        <taxon>Mycobacteriales</taxon>
        <taxon>Mycobacteriaceae</taxon>
        <taxon>Mycobacterium</taxon>
    </lineage>
</organism>
<protein>
    <submittedName>
        <fullName evidence="1">Uncharacterized protein</fullName>
    </submittedName>
</protein>
<accession>A0A7I7MUQ9</accession>
<reference evidence="1 2" key="1">
    <citation type="journal article" date="2019" name="Emerg. Microbes Infect.">
        <title>Comprehensive subspecies identification of 175 nontuberculous mycobacteria species based on 7547 genomic profiles.</title>
        <authorList>
            <person name="Matsumoto Y."/>
            <person name="Kinjo T."/>
            <person name="Motooka D."/>
            <person name="Nabeya D."/>
            <person name="Jung N."/>
            <person name="Uechi K."/>
            <person name="Horii T."/>
            <person name="Iida T."/>
            <person name="Fujita J."/>
            <person name="Nakamura S."/>
        </authorList>
    </citation>
    <scope>NUCLEOTIDE SEQUENCE [LARGE SCALE GENOMIC DNA]</scope>
    <source>
        <strain evidence="1 2">JCM 14233</strain>
    </source>
</reference>
<evidence type="ECO:0000313" key="1">
    <source>
        <dbReference type="EMBL" id="BBX75921.1"/>
    </source>
</evidence>
<gene>
    <name evidence="1" type="ORF">MSHI_38270</name>
</gene>
<dbReference type="Proteomes" id="UP000467236">
    <property type="component" value="Chromosome"/>
</dbReference>
<dbReference type="InterPro" id="IPR012666">
    <property type="entry name" value="CbtA_put"/>
</dbReference>
<name>A0A7I7MUQ9_9MYCO</name>
<sequence length="141" mass="14821">MLPKSDVTCDTAAPLIEVEGGAQPACARDHSARWAWRFMAGGAIACAVCVQWESVIDQVIARVFAEPVIGRAIAFEDGHIGVLHALGVHEHGADLFTLAVQANAGLGFGVLIFGIAMGALLPSCSASLMAVRNALDHKRFQ</sequence>
<evidence type="ECO:0000313" key="2">
    <source>
        <dbReference type="Proteomes" id="UP000467236"/>
    </source>
</evidence>
<proteinExistence type="predicted"/>
<dbReference type="EMBL" id="AP022575">
    <property type="protein sequence ID" value="BBX75921.1"/>
    <property type="molecule type" value="Genomic_DNA"/>
</dbReference>